<dbReference type="PANTHER" id="PTHR18964:SF149">
    <property type="entry name" value="BIFUNCTIONAL UDP-N-ACETYLGLUCOSAMINE 2-EPIMERASE_N-ACETYLMANNOSAMINE KINASE"/>
    <property type="match status" value="1"/>
</dbReference>
<reference evidence="2 3" key="1">
    <citation type="submission" date="2021-01" db="EMBL/GenBank/DDBJ databases">
        <title>Whole genome shotgun sequence of Catellatospora bangladeshensis NBRC 107357.</title>
        <authorList>
            <person name="Komaki H."/>
            <person name="Tamura T."/>
        </authorList>
    </citation>
    <scope>NUCLEOTIDE SEQUENCE [LARGE SCALE GENOMIC DNA]</scope>
    <source>
        <strain evidence="2 3">NBRC 107357</strain>
    </source>
</reference>
<comment type="similarity">
    <text evidence="1">Belongs to the ROK (NagC/XylR) family.</text>
</comment>
<accession>A0A8J3NLN9</accession>
<dbReference type="EMBL" id="BONF01000034">
    <property type="protein sequence ID" value="GIF84191.1"/>
    <property type="molecule type" value="Genomic_DNA"/>
</dbReference>
<evidence type="ECO:0000313" key="3">
    <source>
        <dbReference type="Proteomes" id="UP000601223"/>
    </source>
</evidence>
<gene>
    <name evidence="2" type="primary">glk</name>
    <name evidence="2" type="ORF">Cba03nite_55400</name>
</gene>
<dbReference type="Proteomes" id="UP000601223">
    <property type="component" value="Unassembled WGS sequence"/>
</dbReference>
<dbReference type="SUPFAM" id="SSF53067">
    <property type="entry name" value="Actin-like ATPase domain"/>
    <property type="match status" value="1"/>
</dbReference>
<proteinExistence type="inferred from homology"/>
<dbReference type="RefSeq" id="WP_203752294.1">
    <property type="nucleotide sequence ID" value="NZ_BONF01000034.1"/>
</dbReference>
<organism evidence="2 3">
    <name type="scientific">Catellatospora bangladeshensis</name>
    <dbReference type="NCBI Taxonomy" id="310355"/>
    <lineage>
        <taxon>Bacteria</taxon>
        <taxon>Bacillati</taxon>
        <taxon>Actinomycetota</taxon>
        <taxon>Actinomycetes</taxon>
        <taxon>Micromonosporales</taxon>
        <taxon>Micromonosporaceae</taxon>
        <taxon>Catellatospora</taxon>
    </lineage>
</organism>
<comment type="caution">
    <text evidence="2">The sequence shown here is derived from an EMBL/GenBank/DDBJ whole genome shotgun (WGS) entry which is preliminary data.</text>
</comment>
<dbReference type="PANTHER" id="PTHR18964">
    <property type="entry name" value="ROK (REPRESSOR, ORF, KINASE) FAMILY"/>
    <property type="match status" value="1"/>
</dbReference>
<evidence type="ECO:0000313" key="2">
    <source>
        <dbReference type="EMBL" id="GIF84191.1"/>
    </source>
</evidence>
<dbReference type="Gene3D" id="3.30.420.40">
    <property type="match status" value="2"/>
</dbReference>
<keyword evidence="3" id="KW-1185">Reference proteome</keyword>
<evidence type="ECO:0000256" key="1">
    <source>
        <dbReference type="ARBA" id="ARBA00006479"/>
    </source>
</evidence>
<dbReference type="InterPro" id="IPR000600">
    <property type="entry name" value="ROK"/>
</dbReference>
<dbReference type="AlphaFoldDB" id="A0A8J3NLN9"/>
<protein>
    <submittedName>
        <fullName evidence="2">Glucokinase</fullName>
    </submittedName>
</protein>
<sequence>MTISTGPGEHERLLGIDFGGTKMAVGVSTGDGRLLLTDRLPTLASRGAAQALDRALDQAERMVLETGGTLVAAGIATPGIVREHGIDFAPNVPGWEDLRLAEAVRARLGISRVRVANDLNAAAAAELERGALVDADPGLVIGLGTGVAAAVTVNGRVVPGFQGAAGEIAYAPTGGDWPGSPQPSLERRFSGHALDELAASLGIPGGAAGLCEAAERPGVARDALLDRVAALAGHVVTCCLLLDPQRIVLVGGVARSDLVRRLLVERITPVLPYVPEVSVSPFAQDAALIGSVLLARSTTTSPV</sequence>
<dbReference type="InterPro" id="IPR043129">
    <property type="entry name" value="ATPase_NBD"/>
</dbReference>
<dbReference type="Pfam" id="PF00480">
    <property type="entry name" value="ROK"/>
    <property type="match status" value="1"/>
</dbReference>
<name>A0A8J3NLN9_9ACTN</name>